<proteinExistence type="predicted"/>
<dbReference type="GO" id="GO:0005886">
    <property type="term" value="C:plasma membrane"/>
    <property type="evidence" value="ECO:0007669"/>
    <property type="project" value="UniProtKB-SubCell"/>
</dbReference>
<feature type="transmembrane region" description="Helical" evidence="6">
    <location>
        <begin position="321"/>
        <end position="342"/>
    </location>
</feature>
<keyword evidence="4 6" id="KW-1133">Transmembrane helix</keyword>
<feature type="transmembrane region" description="Helical" evidence="6">
    <location>
        <begin position="85"/>
        <end position="105"/>
    </location>
</feature>
<keyword evidence="3 6" id="KW-0812">Transmembrane</keyword>
<evidence type="ECO:0000256" key="1">
    <source>
        <dbReference type="ARBA" id="ARBA00004651"/>
    </source>
</evidence>
<dbReference type="PANTHER" id="PTHR30250:SF24">
    <property type="entry name" value="STAGE V SPORULATION PROTEIN B"/>
    <property type="match status" value="1"/>
</dbReference>
<evidence type="ECO:0000256" key="3">
    <source>
        <dbReference type="ARBA" id="ARBA00022692"/>
    </source>
</evidence>
<dbReference type="AlphaFoldDB" id="A0A371JJP4"/>
<dbReference type="OrthoDB" id="9775950at2"/>
<feature type="transmembrane region" description="Helical" evidence="6">
    <location>
        <begin position="478"/>
        <end position="498"/>
    </location>
</feature>
<feature type="transmembrane region" description="Helical" evidence="6">
    <location>
        <begin position="125"/>
        <end position="147"/>
    </location>
</feature>
<dbReference type="PANTHER" id="PTHR30250">
    <property type="entry name" value="PST FAMILY PREDICTED COLANIC ACID TRANSPORTER"/>
    <property type="match status" value="1"/>
</dbReference>
<feature type="transmembrane region" description="Helical" evidence="6">
    <location>
        <begin position="159"/>
        <end position="177"/>
    </location>
</feature>
<reference evidence="7 8" key="1">
    <citation type="journal article" date="2017" name="Genome Announc.">
        <title>Draft Genome Sequence of a Sporulating and Motile Strain of Lachnotalea glycerini Isolated from Water in Quebec City, Canada.</title>
        <authorList>
            <person name="Maheux A.F."/>
            <person name="Boudreau D.K."/>
            <person name="Berube E."/>
            <person name="Boissinot M."/>
            <person name="Raymond F."/>
            <person name="Brodeur S."/>
            <person name="Corbeil J."/>
            <person name="Isabel S."/>
            <person name="Omar R.F."/>
            <person name="Bergeron M.G."/>
        </authorList>
    </citation>
    <scope>NUCLEOTIDE SEQUENCE [LARGE SCALE GENOMIC DNA]</scope>
    <source>
        <strain evidence="7 8">CCRI-19302</strain>
    </source>
</reference>
<feature type="transmembrane region" description="Helical" evidence="6">
    <location>
        <begin position="43"/>
        <end position="64"/>
    </location>
</feature>
<dbReference type="EMBL" id="NOKA02000001">
    <property type="protein sequence ID" value="RDY32961.1"/>
    <property type="molecule type" value="Genomic_DNA"/>
</dbReference>
<feature type="transmembrane region" description="Helical" evidence="6">
    <location>
        <begin position="357"/>
        <end position="378"/>
    </location>
</feature>
<dbReference type="InterPro" id="IPR002797">
    <property type="entry name" value="Polysacc_synth"/>
</dbReference>
<dbReference type="RefSeq" id="WP_094376817.1">
    <property type="nucleotide sequence ID" value="NZ_NOKA02000001.1"/>
</dbReference>
<evidence type="ECO:0000313" key="8">
    <source>
        <dbReference type="Proteomes" id="UP000216411"/>
    </source>
</evidence>
<accession>A0A371JJP4</accession>
<evidence type="ECO:0000256" key="4">
    <source>
        <dbReference type="ARBA" id="ARBA00022989"/>
    </source>
</evidence>
<gene>
    <name evidence="7" type="ORF">CG710_000035</name>
</gene>
<dbReference type="PIRSF" id="PIRSF038958">
    <property type="entry name" value="PG_synth_SpoVB"/>
    <property type="match status" value="1"/>
</dbReference>
<name>A0A371JJP4_9FIRM</name>
<dbReference type="Pfam" id="PF01943">
    <property type="entry name" value="Polysacc_synt"/>
    <property type="match status" value="1"/>
</dbReference>
<feature type="transmembrane region" description="Helical" evidence="6">
    <location>
        <begin position="415"/>
        <end position="432"/>
    </location>
</feature>
<keyword evidence="8" id="KW-1185">Reference proteome</keyword>
<feature type="transmembrane region" description="Helical" evidence="6">
    <location>
        <begin position="12"/>
        <end position="31"/>
    </location>
</feature>
<dbReference type="CDD" id="cd13124">
    <property type="entry name" value="MATE_SpoVB_like"/>
    <property type="match status" value="1"/>
</dbReference>
<organism evidence="7 8">
    <name type="scientific">Lachnotalea glycerini</name>
    <dbReference type="NCBI Taxonomy" id="1763509"/>
    <lineage>
        <taxon>Bacteria</taxon>
        <taxon>Bacillati</taxon>
        <taxon>Bacillota</taxon>
        <taxon>Clostridia</taxon>
        <taxon>Lachnospirales</taxon>
        <taxon>Lachnospiraceae</taxon>
        <taxon>Lachnotalea</taxon>
    </lineage>
</organism>
<feature type="transmembrane region" description="Helical" evidence="6">
    <location>
        <begin position="390"/>
        <end position="409"/>
    </location>
</feature>
<keyword evidence="5 6" id="KW-0472">Membrane</keyword>
<evidence type="ECO:0000256" key="2">
    <source>
        <dbReference type="ARBA" id="ARBA00022475"/>
    </source>
</evidence>
<evidence type="ECO:0000256" key="5">
    <source>
        <dbReference type="ARBA" id="ARBA00023136"/>
    </source>
</evidence>
<dbReference type="InterPro" id="IPR050833">
    <property type="entry name" value="Poly_Biosynth_Transport"/>
</dbReference>
<evidence type="ECO:0000256" key="6">
    <source>
        <dbReference type="SAM" id="Phobius"/>
    </source>
</evidence>
<keyword evidence="2" id="KW-1003">Cell membrane</keyword>
<evidence type="ECO:0000313" key="7">
    <source>
        <dbReference type="EMBL" id="RDY32961.1"/>
    </source>
</evidence>
<protein>
    <submittedName>
        <fullName evidence="7">Polysaccharide biosynthesis protein</fullName>
    </submittedName>
</protein>
<comment type="caution">
    <text evidence="7">The sequence shown here is derived from an EMBL/GenBank/DDBJ whole genome shotgun (WGS) entry which is preliminary data.</text>
</comment>
<feature type="transmembrane region" description="Helical" evidence="6">
    <location>
        <begin position="183"/>
        <end position="209"/>
    </location>
</feature>
<comment type="subcellular location">
    <subcellularLocation>
        <location evidence="1">Cell membrane</location>
        <topology evidence="1">Multi-pass membrane protein</topology>
    </subcellularLocation>
</comment>
<dbReference type="Proteomes" id="UP000216411">
    <property type="component" value="Unassembled WGS sequence"/>
</dbReference>
<feature type="transmembrane region" description="Helical" evidence="6">
    <location>
        <begin position="444"/>
        <end position="466"/>
    </location>
</feature>
<sequence>MKKQHTIIKGTLYLTIAGFISRIIGFFYRIFLSHTIGAEGMGIYQLIFPIYILCFSLTVSGIHTGISRFTSAQMASNNKNGALKVLLAGLILAVLPSIFVSYLIYSNASYIAYHFLNEVRCIDLLKIISLSVPFGAIHTCINGYYYGIKKAEIPAISQLIEQIVRVLSVYVIYLVLMEKGLPITPAIAAIGIVIGEIASVLFTTTFILLQTNLPLTFKIVNRIPLTYFKNIFTLSLPLTANRVVITLLQSIEAVLIPIQLRKYGLSSSNSLSIYGILTGMSLPLILFPSTFTNSLSVMLLPDVAEAQASSNMNRIRHTSKVTIQYCLILGILCTGIFLSFGYDIGNIIFNNNLSGEFIITLAWICPFLYLSTTLNSILHGLGKTTTTFIHSLLSILIRILFIVLCVPRFGIQGYLWGLLIGQLVMTLLNYIVLNKYIPITISLYTWIVKPVEILCIAICFGVYTNILLNKLPFSFDLLNVTISCACTTVIYLVMLNWIKLFPVRNTQ</sequence>
<dbReference type="InterPro" id="IPR024923">
    <property type="entry name" value="PG_synth_SpoVB"/>
</dbReference>